<dbReference type="Pfam" id="PF17900">
    <property type="entry name" value="Peptidase_M1_N"/>
    <property type="match status" value="1"/>
</dbReference>
<reference evidence="4" key="1">
    <citation type="submission" date="2021-04" db="EMBL/GenBank/DDBJ databases">
        <authorList>
            <person name="Chebbi M.A.C M."/>
        </authorList>
    </citation>
    <scope>NUCLEOTIDE SEQUENCE</scope>
</reference>
<dbReference type="InterPro" id="IPR045357">
    <property type="entry name" value="Aminopeptidase_N-like_N"/>
</dbReference>
<sequence length="834" mass="96945">MDTSFGSYSVKHAAVSKANAKGVDKDTIRRTAGLKSKNSSTFARFYNRPIQSSNETFARNTVMLIDSKNDLNVLIKILLCGTFITSTLSKEWRKDDDPPLLPDIASPIHYIIKISPNIEDEKNLTFDGESVIDFEIKDVTEVLTLNAKNLKIIGEVSVRDQNRKWATQDYSIDSKTDFLSIKFNEKLPKGNFTLYIFYSGKINTRPMKGLVYNTYDDESDDEQWLLFSNFGTNFAREIMPCWDDPSTLATFEISIRHNRKYTAVSNTQFDSIMSDGKKFNYVWTHFEKTLRLSVRTVALAMGDLEYLSDDSNAYRVWTPKNAKNHRKFFATIGGKAWRAMENITGIHHEDYVLKKIDVVVIPAPEEWDMLFWGLSILSKFGGSKSVNLIDEYALASEREPMKVFLKKALINWMSTQGYPVIYVDKNEANGTTITQSRFKANEFTKSTDRYWIPISCATQDYPNFEDLSDIIWFDPDSPRLSISRVPQNSWIICNKREFGIIYTHKFLIILNNCKIFECRSNDHPKIHPLNRAQLIDDAFVLASTKYIDYDVPLKLMGYLHRETDYHPWVEFWRRLQHLYYNSPLRNSQYYEDFKGYLLQQTFKLEADVLVDVKSYHDVHYLTKYQKASVLKWACKFKSSRCRTYASEKLTKWLDNPKQYPIDDFYKPVLLCSGVHNADLNTWNQLYRKYITDKQDDILYALGCTLKHDILAYFLRLLFNSTIDGSDDFNDSWKVFDNIIIESDIGVDVILDILIEIQLNFPDTDARYEFVRSGTFTIKNSIKNQLQMYQFNNIIQHDIGRIGSTKANSHLKEAQTSISLVQSQSTFMAEFFLFH</sequence>
<evidence type="ECO:0000259" key="3">
    <source>
        <dbReference type="Pfam" id="PF17900"/>
    </source>
</evidence>
<dbReference type="InterPro" id="IPR042097">
    <property type="entry name" value="Aminopeptidase_N-like_N_sf"/>
</dbReference>
<feature type="domain" description="ERAP1-like C-terminal" evidence="2">
    <location>
        <begin position="523"/>
        <end position="723"/>
    </location>
</feature>
<keyword evidence="4" id="KW-0378">Hydrolase</keyword>
<comment type="similarity">
    <text evidence="1">Belongs to the peptidase M1 family.</text>
</comment>
<dbReference type="InterPro" id="IPR050344">
    <property type="entry name" value="Peptidase_M1_aminopeptidases"/>
</dbReference>
<gene>
    <name evidence="4" type="ORF">HICCMSTLAB_LOCUS13889</name>
</gene>
<dbReference type="GO" id="GO:0043171">
    <property type="term" value="P:peptide catabolic process"/>
    <property type="evidence" value="ECO:0007669"/>
    <property type="project" value="TreeGrafter"/>
</dbReference>
<dbReference type="EMBL" id="CAJNRD030001124">
    <property type="protein sequence ID" value="CAG5109253.1"/>
    <property type="molecule type" value="Genomic_DNA"/>
</dbReference>
<dbReference type="GO" id="GO:0005615">
    <property type="term" value="C:extracellular space"/>
    <property type="evidence" value="ECO:0007669"/>
    <property type="project" value="TreeGrafter"/>
</dbReference>
<dbReference type="PANTHER" id="PTHR11533">
    <property type="entry name" value="PROTEASE M1 ZINC METALLOPROTEASE"/>
    <property type="match status" value="1"/>
</dbReference>
<protein>
    <submittedName>
        <fullName evidence="4">Similar to APN2: Aminopeptidase N (Manduca sexta)</fullName>
    </submittedName>
</protein>
<proteinExistence type="inferred from homology"/>
<evidence type="ECO:0000256" key="1">
    <source>
        <dbReference type="ARBA" id="ARBA00010136"/>
    </source>
</evidence>
<dbReference type="Gene3D" id="3.30.2010.30">
    <property type="match status" value="1"/>
</dbReference>
<evidence type="ECO:0000313" key="5">
    <source>
        <dbReference type="Proteomes" id="UP000786811"/>
    </source>
</evidence>
<dbReference type="InterPro" id="IPR024571">
    <property type="entry name" value="ERAP1-like_C_dom"/>
</dbReference>
<dbReference type="AlphaFoldDB" id="A0A8J2MV56"/>
<feature type="domain" description="Aminopeptidase N-like N-terminal" evidence="3">
    <location>
        <begin position="107"/>
        <end position="293"/>
    </location>
</feature>
<dbReference type="GO" id="GO:0042277">
    <property type="term" value="F:peptide binding"/>
    <property type="evidence" value="ECO:0007669"/>
    <property type="project" value="TreeGrafter"/>
</dbReference>
<dbReference type="OrthoDB" id="7669826at2759"/>
<dbReference type="Gene3D" id="2.60.40.1730">
    <property type="entry name" value="tricorn interacting facor f3 domain"/>
    <property type="match status" value="1"/>
</dbReference>
<dbReference type="PANTHER" id="PTHR11533:SF174">
    <property type="entry name" value="PUROMYCIN-SENSITIVE AMINOPEPTIDASE-RELATED"/>
    <property type="match status" value="1"/>
</dbReference>
<accession>A0A8J2MV56</accession>
<keyword evidence="5" id="KW-1185">Reference proteome</keyword>
<dbReference type="Gene3D" id="2.60.40.1910">
    <property type="match status" value="1"/>
</dbReference>
<dbReference type="SUPFAM" id="SSF63737">
    <property type="entry name" value="Leukotriene A4 hydrolase N-terminal domain"/>
    <property type="match status" value="1"/>
</dbReference>
<evidence type="ECO:0000313" key="4">
    <source>
        <dbReference type="EMBL" id="CAG5109253.1"/>
    </source>
</evidence>
<keyword evidence="4" id="KW-0645">Protease</keyword>
<dbReference type="GO" id="GO:0016020">
    <property type="term" value="C:membrane"/>
    <property type="evidence" value="ECO:0007669"/>
    <property type="project" value="TreeGrafter"/>
</dbReference>
<comment type="caution">
    <text evidence="4">The sequence shown here is derived from an EMBL/GenBank/DDBJ whole genome shotgun (WGS) entry which is preliminary data.</text>
</comment>
<organism evidence="4 5">
    <name type="scientific">Cotesia congregata</name>
    <name type="common">Parasitoid wasp</name>
    <name type="synonym">Apanteles congregatus</name>
    <dbReference type="NCBI Taxonomy" id="51543"/>
    <lineage>
        <taxon>Eukaryota</taxon>
        <taxon>Metazoa</taxon>
        <taxon>Ecdysozoa</taxon>
        <taxon>Arthropoda</taxon>
        <taxon>Hexapoda</taxon>
        <taxon>Insecta</taxon>
        <taxon>Pterygota</taxon>
        <taxon>Neoptera</taxon>
        <taxon>Endopterygota</taxon>
        <taxon>Hymenoptera</taxon>
        <taxon>Apocrita</taxon>
        <taxon>Ichneumonoidea</taxon>
        <taxon>Braconidae</taxon>
        <taxon>Microgastrinae</taxon>
        <taxon>Cotesia</taxon>
    </lineage>
</organism>
<dbReference type="GO" id="GO:0070006">
    <property type="term" value="F:metalloaminopeptidase activity"/>
    <property type="evidence" value="ECO:0007669"/>
    <property type="project" value="TreeGrafter"/>
</dbReference>
<dbReference type="GO" id="GO:0005737">
    <property type="term" value="C:cytoplasm"/>
    <property type="evidence" value="ECO:0007669"/>
    <property type="project" value="TreeGrafter"/>
</dbReference>
<name>A0A8J2MV56_COTCN</name>
<dbReference type="GO" id="GO:0008270">
    <property type="term" value="F:zinc ion binding"/>
    <property type="evidence" value="ECO:0007669"/>
    <property type="project" value="TreeGrafter"/>
</dbReference>
<evidence type="ECO:0000259" key="2">
    <source>
        <dbReference type="Pfam" id="PF11838"/>
    </source>
</evidence>
<dbReference type="Gene3D" id="1.25.50.20">
    <property type="match status" value="1"/>
</dbReference>
<keyword evidence="4" id="KW-0031">Aminopeptidase</keyword>
<dbReference type="Proteomes" id="UP000786811">
    <property type="component" value="Unassembled WGS sequence"/>
</dbReference>
<dbReference type="Pfam" id="PF11838">
    <property type="entry name" value="ERAP1_C"/>
    <property type="match status" value="1"/>
</dbReference>